<dbReference type="Proteomes" id="UP000215374">
    <property type="component" value="Chromosome 1"/>
</dbReference>
<keyword evidence="2" id="KW-0812">Transmembrane</keyword>
<sequence length="845" mass="88958">MRGPAGATLPTLAVAGLALAAGAQPVAADTLPVPTNPDNPEVAAQWVNPNVRVGEGERATIEALELPESIRAHDPFHVKLRVRNTSDAPLEGLQLVPRRGPLTGSVTDQRMATIASLTDYGLIGQAQTVQALAPGESTELELDFDTDALAMGDIGTYPLALSLLDATGTPLDSERFHLTVRGLADGARPGTLSALYPISAPVDLVPGETGEAPEDPQLLLQSERLADQLKPGGRLDRLATTYLDALDTPQVREATCAAIDPALVNAVDRMTGGYAVDSERAPVVQEPQRLRDSWGSAANDTDGTPGTGAQDAARFLETLREIARTGCTVALPWANADLDAVARTGDPWLIRETVKRGPFVLERVLGTTGVQNLVVAGNTIEHATAPALGWADHAHSTVPESGMQAAWELDQSATEDTTAGENTSQSNLDVRTPGSTRTAAAPRPETTVRVLLPANTIQTNPDVSRETSPDAQRFAWAAPNVLAVGYQSSLASVLASVGPNPITATYAPEFTRFDATQDSVASRATNAASAIRLAAQQAWTFEDQPDTEPVFVNPPATWDADSAATLLGTIADLVTHGGAAPLSLQRYLEPPADTVVPSAQTIGSPYSDPGTYADTEILAATQQARFINDLTELLTPDPSIALTRYGYTLPLRRDLITALSPGQRRSLHGYADAVSTTSRTLAGSRDTLTELRNSVALIPPGNVYTRTSPSSPLLIVAQNGMPLPVRTSIQYRGPEGARLNVPAEMRIPARGSVTVQMTADLPEESKETKLQLFLAGPHGAAMSQPVDITVRTAAMAIRGSVLLPAMAALIAAFVFFAIWRQRRRGAAARGAATETGADPPSAAAP</sequence>
<feature type="region of interest" description="Disordered" evidence="1">
    <location>
        <begin position="412"/>
        <end position="443"/>
    </location>
</feature>
<feature type="transmembrane region" description="Helical" evidence="2">
    <location>
        <begin position="801"/>
        <end position="819"/>
    </location>
</feature>
<accession>A0A239Y183</accession>
<feature type="region of interest" description="Disordered" evidence="1">
    <location>
        <begin position="282"/>
        <end position="307"/>
    </location>
</feature>
<keyword evidence="2" id="KW-1133">Transmembrane helix</keyword>
<organism evidence="4 5">
    <name type="scientific">Corynebacterium imitans</name>
    <dbReference type="NCBI Taxonomy" id="156978"/>
    <lineage>
        <taxon>Bacteria</taxon>
        <taxon>Bacillati</taxon>
        <taxon>Actinomycetota</taxon>
        <taxon>Actinomycetes</taxon>
        <taxon>Mycobacteriales</taxon>
        <taxon>Corynebacteriaceae</taxon>
        <taxon>Corynebacterium</taxon>
    </lineage>
</organism>
<protein>
    <submittedName>
        <fullName evidence="4">Hypothetical membrane protein</fullName>
    </submittedName>
</protein>
<evidence type="ECO:0000256" key="2">
    <source>
        <dbReference type="SAM" id="Phobius"/>
    </source>
</evidence>
<dbReference type="OrthoDB" id="3797035at2"/>
<evidence type="ECO:0000313" key="4">
    <source>
        <dbReference type="EMBL" id="SNV52432.1"/>
    </source>
</evidence>
<dbReference type="RefSeq" id="WP_095066737.1">
    <property type="nucleotide sequence ID" value="NZ_CP009211.1"/>
</dbReference>
<evidence type="ECO:0000313" key="5">
    <source>
        <dbReference type="Proteomes" id="UP000215374"/>
    </source>
</evidence>
<feature type="chain" id="PRO_5039056661" evidence="3">
    <location>
        <begin position="21"/>
        <end position="845"/>
    </location>
</feature>
<dbReference type="AlphaFoldDB" id="A0A239Y183"/>
<name>A0A239Y183_9CORY</name>
<keyword evidence="3" id="KW-0732">Signal</keyword>
<feature type="signal peptide" evidence="3">
    <location>
        <begin position="1"/>
        <end position="20"/>
    </location>
</feature>
<evidence type="ECO:0000256" key="3">
    <source>
        <dbReference type="SAM" id="SignalP"/>
    </source>
</evidence>
<feature type="compositionally biased region" description="Polar residues" evidence="1">
    <location>
        <begin position="412"/>
        <end position="435"/>
    </location>
</feature>
<gene>
    <name evidence="4" type="ORF">SAMEA4535761_00053</name>
</gene>
<reference evidence="4 5" key="1">
    <citation type="submission" date="2017-06" db="EMBL/GenBank/DDBJ databases">
        <authorList>
            <consortium name="Pathogen Informatics"/>
        </authorList>
    </citation>
    <scope>NUCLEOTIDE SEQUENCE [LARGE SCALE GENOMIC DNA]</scope>
    <source>
        <strain evidence="4 5">NCTC13015</strain>
    </source>
</reference>
<proteinExistence type="predicted"/>
<keyword evidence="2" id="KW-0472">Membrane</keyword>
<evidence type="ECO:0000256" key="1">
    <source>
        <dbReference type="SAM" id="MobiDB-lite"/>
    </source>
</evidence>
<dbReference type="EMBL" id="LT906467">
    <property type="protein sequence ID" value="SNV52432.1"/>
    <property type="molecule type" value="Genomic_DNA"/>
</dbReference>